<keyword evidence="3 13" id="KW-0285">Flavoprotein</keyword>
<evidence type="ECO:0000259" key="15">
    <source>
        <dbReference type="Pfam" id="PF07992"/>
    </source>
</evidence>
<dbReference type="PANTHER" id="PTHR22912">
    <property type="entry name" value="DISULFIDE OXIDOREDUCTASE"/>
    <property type="match status" value="1"/>
</dbReference>
<dbReference type="InterPro" id="IPR006258">
    <property type="entry name" value="Lipoamide_DH"/>
</dbReference>
<dbReference type="InterPro" id="IPR023753">
    <property type="entry name" value="FAD/NAD-binding_dom"/>
</dbReference>
<dbReference type="PRINTS" id="PR00411">
    <property type="entry name" value="PNDRDTASEI"/>
</dbReference>
<dbReference type="GO" id="GO:0005739">
    <property type="term" value="C:mitochondrion"/>
    <property type="evidence" value="ECO:0007669"/>
    <property type="project" value="TreeGrafter"/>
</dbReference>
<feature type="binding site" evidence="11">
    <location>
        <position position="230"/>
    </location>
    <ligand>
        <name>NAD(+)</name>
        <dbReference type="ChEBI" id="CHEBI:57540"/>
    </ligand>
</feature>
<dbReference type="GO" id="GO:0006103">
    <property type="term" value="P:2-oxoglutarate metabolic process"/>
    <property type="evidence" value="ECO:0007669"/>
    <property type="project" value="TreeGrafter"/>
</dbReference>
<evidence type="ECO:0000256" key="12">
    <source>
        <dbReference type="PIRSR" id="PIRSR000350-4"/>
    </source>
</evidence>
<keyword evidence="17" id="KW-1185">Reference proteome</keyword>
<evidence type="ECO:0000313" key="16">
    <source>
        <dbReference type="EMBL" id="OAF70994.1"/>
    </source>
</evidence>
<dbReference type="Gene3D" id="3.30.390.30">
    <property type="match status" value="1"/>
</dbReference>
<feature type="binding site" evidence="11">
    <location>
        <begin position="207"/>
        <end position="214"/>
    </location>
    <ligand>
        <name>NAD(+)</name>
        <dbReference type="ChEBI" id="CHEBI:57540"/>
    </ligand>
</feature>
<evidence type="ECO:0000256" key="1">
    <source>
        <dbReference type="ARBA" id="ARBA00007532"/>
    </source>
</evidence>
<protein>
    <recommendedName>
        <fullName evidence="2 13">Dihydrolipoyl dehydrogenase</fullName>
        <ecNumber evidence="2 13">1.8.1.4</ecNumber>
    </recommendedName>
</protein>
<keyword evidence="11" id="KW-0547">Nucleotide-binding</keyword>
<feature type="binding site" evidence="11">
    <location>
        <position position="75"/>
    </location>
    <ligand>
        <name>FAD</name>
        <dbReference type="ChEBI" id="CHEBI:57692"/>
    </ligand>
</feature>
<gene>
    <name evidence="16" type="ORF">A3Q56_01257</name>
</gene>
<feature type="binding site" evidence="11">
    <location>
        <position position="340"/>
    </location>
    <ligand>
        <name>FAD</name>
        <dbReference type="ChEBI" id="CHEBI:57692"/>
    </ligand>
</feature>
<dbReference type="AlphaFoldDB" id="A0A177BC38"/>
<dbReference type="InterPro" id="IPR004099">
    <property type="entry name" value="Pyr_nucl-diS_OxRdtase_dimer"/>
</dbReference>
<feature type="domain" description="FAD/NAD(P)-binding" evidence="15">
    <location>
        <begin position="29"/>
        <end position="355"/>
    </location>
</feature>
<dbReference type="Gene3D" id="3.50.50.60">
    <property type="entry name" value="FAD/NAD(P)-binding domain"/>
    <property type="match status" value="2"/>
</dbReference>
<comment type="catalytic activity">
    <reaction evidence="9 13">
        <text>N(6)-[(R)-dihydrolipoyl]-L-lysyl-[protein] + NAD(+) = N(6)-[(R)-lipoyl]-L-lysyl-[protein] + NADH + H(+)</text>
        <dbReference type="Rhea" id="RHEA:15045"/>
        <dbReference type="Rhea" id="RHEA-COMP:10474"/>
        <dbReference type="Rhea" id="RHEA-COMP:10475"/>
        <dbReference type="ChEBI" id="CHEBI:15378"/>
        <dbReference type="ChEBI" id="CHEBI:57540"/>
        <dbReference type="ChEBI" id="CHEBI:57945"/>
        <dbReference type="ChEBI" id="CHEBI:83099"/>
        <dbReference type="ChEBI" id="CHEBI:83100"/>
        <dbReference type="EC" id="1.8.1.4"/>
    </reaction>
</comment>
<dbReference type="GO" id="GO:0045252">
    <property type="term" value="C:oxoglutarate dehydrogenase complex"/>
    <property type="evidence" value="ECO:0007669"/>
    <property type="project" value="TreeGrafter"/>
</dbReference>
<feature type="binding site" evidence="11">
    <location>
        <begin position="346"/>
        <end position="349"/>
    </location>
    <ligand>
        <name>FAD</name>
        <dbReference type="ChEBI" id="CHEBI:57692"/>
    </ligand>
</feature>
<dbReference type="Proteomes" id="UP000078046">
    <property type="component" value="Unassembled WGS sequence"/>
</dbReference>
<comment type="similarity">
    <text evidence="1 13">Belongs to the class-I pyridine nucleotide-disulfide oxidoreductase family.</text>
</comment>
<evidence type="ECO:0000256" key="6">
    <source>
        <dbReference type="ARBA" id="ARBA00023027"/>
    </source>
</evidence>
<dbReference type="PIRSF" id="PIRSF000350">
    <property type="entry name" value="Mercury_reductase_MerA"/>
    <property type="match status" value="1"/>
</dbReference>
<evidence type="ECO:0000256" key="9">
    <source>
        <dbReference type="ARBA" id="ARBA00049187"/>
    </source>
</evidence>
<dbReference type="Pfam" id="PF02852">
    <property type="entry name" value="Pyr_redox_dim"/>
    <property type="match status" value="1"/>
</dbReference>
<dbReference type="Pfam" id="PF07992">
    <property type="entry name" value="Pyr_redox_2"/>
    <property type="match status" value="1"/>
</dbReference>
<evidence type="ECO:0000313" key="17">
    <source>
        <dbReference type="Proteomes" id="UP000078046"/>
    </source>
</evidence>
<feature type="active site" description="Proton acceptor" evidence="10">
    <location>
        <position position="473"/>
    </location>
</feature>
<dbReference type="EMBL" id="LWCA01000090">
    <property type="protein sequence ID" value="OAF70994.1"/>
    <property type="molecule type" value="Genomic_DNA"/>
</dbReference>
<name>A0A177BC38_9BILA</name>
<dbReference type="SUPFAM" id="SSF51905">
    <property type="entry name" value="FAD/NAD(P)-binding domain"/>
    <property type="match status" value="1"/>
</dbReference>
<evidence type="ECO:0000259" key="14">
    <source>
        <dbReference type="Pfam" id="PF02852"/>
    </source>
</evidence>
<evidence type="ECO:0000256" key="10">
    <source>
        <dbReference type="PIRSR" id="PIRSR000350-2"/>
    </source>
</evidence>
<dbReference type="PRINTS" id="PR00368">
    <property type="entry name" value="FADPNR"/>
</dbReference>
<evidence type="ECO:0000256" key="7">
    <source>
        <dbReference type="ARBA" id="ARBA00023157"/>
    </source>
</evidence>
<dbReference type="FunFam" id="3.30.390.30:FF:000001">
    <property type="entry name" value="Dihydrolipoyl dehydrogenase"/>
    <property type="match status" value="1"/>
</dbReference>
<comment type="cofactor">
    <cofactor evidence="11 13">
        <name>FAD</name>
        <dbReference type="ChEBI" id="CHEBI:57692"/>
    </cofactor>
    <text evidence="11 13">Binds 1 FAD per subunit.</text>
</comment>
<comment type="miscellaneous">
    <text evidence="13">The active site is a redox-active disulfide bond.</text>
</comment>
<comment type="caution">
    <text evidence="16">The sequence shown here is derived from an EMBL/GenBank/DDBJ whole genome shotgun (WGS) entry which is preliminary data.</text>
</comment>
<accession>A0A177BC38</accession>
<feature type="binding site" evidence="11">
    <location>
        <begin position="170"/>
        <end position="172"/>
    </location>
    <ligand>
        <name>FAD</name>
        <dbReference type="ChEBI" id="CHEBI:57692"/>
    </ligand>
</feature>
<feature type="domain" description="Pyridine nucleotide-disulphide oxidoreductase dimerisation" evidence="14">
    <location>
        <begin position="375"/>
        <end position="484"/>
    </location>
</feature>
<organism evidence="16 17">
    <name type="scientific">Intoshia linei</name>
    <dbReference type="NCBI Taxonomy" id="1819745"/>
    <lineage>
        <taxon>Eukaryota</taxon>
        <taxon>Metazoa</taxon>
        <taxon>Spiralia</taxon>
        <taxon>Lophotrochozoa</taxon>
        <taxon>Mesozoa</taxon>
        <taxon>Orthonectida</taxon>
        <taxon>Rhopaluridae</taxon>
        <taxon>Intoshia</taxon>
    </lineage>
</organism>
<dbReference type="InterPro" id="IPR036188">
    <property type="entry name" value="FAD/NAD-bd_sf"/>
</dbReference>
<evidence type="ECO:0000256" key="3">
    <source>
        <dbReference type="ARBA" id="ARBA00022630"/>
    </source>
</evidence>
<keyword evidence="4 11" id="KW-0274">FAD</keyword>
<evidence type="ECO:0000256" key="5">
    <source>
        <dbReference type="ARBA" id="ARBA00023002"/>
    </source>
</evidence>
<evidence type="ECO:0000256" key="4">
    <source>
        <dbReference type="ARBA" id="ARBA00022827"/>
    </source>
</evidence>
<dbReference type="OrthoDB" id="361797at2759"/>
<dbReference type="InterPro" id="IPR016156">
    <property type="entry name" value="FAD/NAD-linked_Rdtase_dimer_sf"/>
</dbReference>
<keyword evidence="5 13" id="KW-0560">Oxidoreductase</keyword>
<dbReference type="EC" id="1.8.1.4" evidence="2 13"/>
<dbReference type="NCBIfam" id="TIGR01350">
    <property type="entry name" value="lipoamide_DH"/>
    <property type="match status" value="1"/>
</dbReference>
<feature type="binding site" evidence="11">
    <location>
        <position position="299"/>
    </location>
    <ligand>
        <name>NAD(+)</name>
        <dbReference type="ChEBI" id="CHEBI:57540"/>
    </ligand>
</feature>
<evidence type="ECO:0000256" key="2">
    <source>
        <dbReference type="ARBA" id="ARBA00012608"/>
    </source>
</evidence>
<keyword evidence="6 11" id="KW-0520">NAD</keyword>
<keyword evidence="7" id="KW-1015">Disulfide bond</keyword>
<dbReference type="GO" id="GO:0050660">
    <property type="term" value="F:flavin adenine dinucleotide binding"/>
    <property type="evidence" value="ECO:0007669"/>
    <property type="project" value="InterPro"/>
</dbReference>
<keyword evidence="8 13" id="KW-0676">Redox-active center</keyword>
<dbReference type="InterPro" id="IPR050151">
    <property type="entry name" value="Class-I_Pyr_Nuc-Dis_Oxidored"/>
</dbReference>
<reference evidence="16 17" key="1">
    <citation type="submission" date="2016-04" db="EMBL/GenBank/DDBJ databases">
        <title>The genome of Intoshia linei affirms orthonectids as highly simplified spiralians.</title>
        <authorList>
            <person name="Mikhailov K.V."/>
            <person name="Slusarev G.S."/>
            <person name="Nikitin M.A."/>
            <person name="Logacheva M.D."/>
            <person name="Penin A."/>
            <person name="Aleoshin V."/>
            <person name="Panchin Y.V."/>
        </authorList>
    </citation>
    <scope>NUCLEOTIDE SEQUENCE [LARGE SCALE GENOMIC DNA]</scope>
    <source>
        <strain evidence="16">Intl2013</strain>
        <tissue evidence="16">Whole animal</tissue>
    </source>
</reference>
<evidence type="ECO:0000256" key="8">
    <source>
        <dbReference type="ARBA" id="ARBA00023284"/>
    </source>
</evidence>
<dbReference type="FunFam" id="3.50.50.60:FF:000001">
    <property type="entry name" value="Dihydrolipoyl dehydrogenase, mitochondrial"/>
    <property type="match status" value="1"/>
</dbReference>
<sequence length="495" mass="53374">MLRSLTSKVLNNNGRLHCIRSLSTSNESDVIVIGSGPGGYVAAIKAAQLGLKTTCIEKNSTLGGTCLNVGCIPSKTLLNASHEYYKIKNKYIDKLGISVLNLNMDIEKMLKNKSNIVTQLTGGIEMLFKKNKINWEKGHGKIIDKNTVALLNENGDVDKELKTKNIIIATGSEVSPFPGIEINEKNIVSSTGALNLTEIPPKMIVIGAGVIGLELGSVWSRLGSQVTCIEFLDTIGGVGIDKEVSSNLEKILKKQGLKFLKSHKVLSASNGSNIKVTVENMKKAENLEIDCDTLLICTGRKPFTDNLGLENLNVNTDDKGRIEVNDMCQSSHKNVFAIGDCIKGPMLAHKAEDEGIVVAEFISKGIEPHLNYDAVPSVLYTHPEVAWVGKSEEDLKQNNIPYKVGKFPILANGRAKTVGESDGFIKVLAHKDTDRLLGISIIASCAGELINEAALCIEYGASSEDLARVCHAHPTVAESLREAALSAYCGNAIHI</sequence>
<dbReference type="PROSITE" id="PS00076">
    <property type="entry name" value="PYRIDINE_REDOX_1"/>
    <property type="match status" value="1"/>
</dbReference>
<proteinExistence type="inferred from homology"/>
<dbReference type="GO" id="GO:0004148">
    <property type="term" value="F:dihydrolipoyl dehydrogenase (NADH) activity"/>
    <property type="evidence" value="ECO:0007669"/>
    <property type="project" value="UniProtKB-EC"/>
</dbReference>
<feature type="disulfide bond" description="Redox-active" evidence="12">
    <location>
        <begin position="66"/>
        <end position="71"/>
    </location>
</feature>
<evidence type="ECO:0000256" key="13">
    <source>
        <dbReference type="RuleBase" id="RU003692"/>
    </source>
</evidence>
<dbReference type="PANTHER" id="PTHR22912:SF151">
    <property type="entry name" value="DIHYDROLIPOYL DEHYDROGENASE, MITOCHONDRIAL"/>
    <property type="match status" value="1"/>
</dbReference>
<dbReference type="InterPro" id="IPR012999">
    <property type="entry name" value="Pyr_OxRdtase_I_AS"/>
</dbReference>
<feature type="binding site" evidence="11">
    <location>
        <position position="140"/>
    </location>
    <ligand>
        <name>FAD</name>
        <dbReference type="ChEBI" id="CHEBI:57692"/>
    </ligand>
</feature>
<dbReference type="InterPro" id="IPR001100">
    <property type="entry name" value="Pyr_nuc-diS_OxRdtase"/>
</dbReference>
<evidence type="ECO:0000256" key="11">
    <source>
        <dbReference type="PIRSR" id="PIRSR000350-3"/>
    </source>
</evidence>
<dbReference type="SUPFAM" id="SSF55424">
    <property type="entry name" value="FAD/NAD-linked reductases, dimerisation (C-terminal) domain"/>
    <property type="match status" value="1"/>
</dbReference>